<feature type="compositionally biased region" description="Polar residues" evidence="2">
    <location>
        <begin position="249"/>
        <end position="274"/>
    </location>
</feature>
<feature type="domain" description="Retrotransposon gag" evidence="3">
    <location>
        <begin position="118"/>
        <end position="204"/>
    </location>
</feature>
<comment type="caution">
    <text evidence="4">The sequence shown here is derived from an EMBL/GenBank/DDBJ whole genome shotgun (WGS) entry which is preliminary data.</text>
</comment>
<sequence>MADTTPVIKELQENIQRNADSIDSIQAEMQREFRRAEAANAERFKLMHEALDALMQKKTSSESYHGGSNSTRSAFQIRSVKLDFPRFDGKDVLNWIFKAEQFFEYHNTPDEDRLMISSVHLDQDVVPWFQMIQRSHPFRSWQEFTRALEMDFGPSAYDCPRAALFKLNQTNSVAEYYKEFNALANRVYGISNEAFLDCFLSGLTGDIRRDVIALEPANLPKAFALAKLFEEKYTQQTKNKYNPSPYKGPNNQTHYQTKNNPPTQRTDPNLNQNT</sequence>
<keyword evidence="5" id="KW-1185">Reference proteome</keyword>
<evidence type="ECO:0000313" key="4">
    <source>
        <dbReference type="EMBL" id="MCH79694.1"/>
    </source>
</evidence>
<organism evidence="4 5">
    <name type="scientific">Trifolium medium</name>
    <dbReference type="NCBI Taxonomy" id="97028"/>
    <lineage>
        <taxon>Eukaryota</taxon>
        <taxon>Viridiplantae</taxon>
        <taxon>Streptophyta</taxon>
        <taxon>Embryophyta</taxon>
        <taxon>Tracheophyta</taxon>
        <taxon>Spermatophyta</taxon>
        <taxon>Magnoliopsida</taxon>
        <taxon>eudicotyledons</taxon>
        <taxon>Gunneridae</taxon>
        <taxon>Pentapetalae</taxon>
        <taxon>rosids</taxon>
        <taxon>fabids</taxon>
        <taxon>Fabales</taxon>
        <taxon>Fabaceae</taxon>
        <taxon>Papilionoideae</taxon>
        <taxon>50 kb inversion clade</taxon>
        <taxon>NPAAA clade</taxon>
        <taxon>Hologalegina</taxon>
        <taxon>IRL clade</taxon>
        <taxon>Trifolieae</taxon>
        <taxon>Trifolium</taxon>
    </lineage>
</organism>
<keyword evidence="1" id="KW-0175">Coiled coil</keyword>
<evidence type="ECO:0000313" key="5">
    <source>
        <dbReference type="Proteomes" id="UP000265520"/>
    </source>
</evidence>
<evidence type="ECO:0000256" key="1">
    <source>
        <dbReference type="SAM" id="Coils"/>
    </source>
</evidence>
<dbReference type="Pfam" id="PF03732">
    <property type="entry name" value="Retrotrans_gag"/>
    <property type="match status" value="1"/>
</dbReference>
<gene>
    <name evidence="4" type="ORF">A2U01_0000448</name>
</gene>
<proteinExistence type="predicted"/>
<name>A0A392LZF0_9FABA</name>
<accession>A0A392LZF0</accession>
<dbReference type="EMBL" id="LXQA010000293">
    <property type="protein sequence ID" value="MCH79694.1"/>
    <property type="molecule type" value="Genomic_DNA"/>
</dbReference>
<dbReference type="Proteomes" id="UP000265520">
    <property type="component" value="Unassembled WGS sequence"/>
</dbReference>
<dbReference type="AlphaFoldDB" id="A0A392LZF0"/>
<feature type="region of interest" description="Disordered" evidence="2">
    <location>
        <begin position="238"/>
        <end position="274"/>
    </location>
</feature>
<evidence type="ECO:0000259" key="3">
    <source>
        <dbReference type="Pfam" id="PF03732"/>
    </source>
</evidence>
<evidence type="ECO:0000256" key="2">
    <source>
        <dbReference type="SAM" id="MobiDB-lite"/>
    </source>
</evidence>
<protein>
    <recommendedName>
        <fullName evidence="3">Retrotransposon gag domain-containing protein</fullName>
    </recommendedName>
</protein>
<reference evidence="4 5" key="1">
    <citation type="journal article" date="2018" name="Front. Plant Sci.">
        <title>Red Clover (Trifolium pratense) and Zigzag Clover (T. medium) - A Picture of Genomic Similarities and Differences.</title>
        <authorList>
            <person name="Dluhosova J."/>
            <person name="Istvanek J."/>
            <person name="Nedelnik J."/>
            <person name="Repkova J."/>
        </authorList>
    </citation>
    <scope>NUCLEOTIDE SEQUENCE [LARGE SCALE GENOMIC DNA]</scope>
    <source>
        <strain evidence="5">cv. 10/8</strain>
        <tissue evidence="4">Leaf</tissue>
    </source>
</reference>
<feature type="coiled-coil region" evidence="1">
    <location>
        <begin position="8"/>
        <end position="42"/>
    </location>
</feature>
<dbReference type="InterPro" id="IPR005162">
    <property type="entry name" value="Retrotrans_gag_dom"/>
</dbReference>